<organism evidence="1 2">
    <name type="scientific">Tothia fuscella</name>
    <dbReference type="NCBI Taxonomy" id="1048955"/>
    <lineage>
        <taxon>Eukaryota</taxon>
        <taxon>Fungi</taxon>
        <taxon>Dikarya</taxon>
        <taxon>Ascomycota</taxon>
        <taxon>Pezizomycotina</taxon>
        <taxon>Dothideomycetes</taxon>
        <taxon>Pleosporomycetidae</taxon>
        <taxon>Venturiales</taxon>
        <taxon>Cylindrosympodiaceae</taxon>
        <taxon>Tothia</taxon>
    </lineage>
</organism>
<accession>A0A9P4TT55</accession>
<name>A0A9P4TT55_9PEZI</name>
<gene>
    <name evidence="1" type="ORF">EJ08DRAFT_738112</name>
</gene>
<dbReference type="OrthoDB" id="2019572at2759"/>
<reference evidence="1" key="1">
    <citation type="journal article" date="2020" name="Stud. Mycol.">
        <title>101 Dothideomycetes genomes: a test case for predicting lifestyles and emergence of pathogens.</title>
        <authorList>
            <person name="Haridas S."/>
            <person name="Albert R."/>
            <person name="Binder M."/>
            <person name="Bloem J."/>
            <person name="Labutti K."/>
            <person name="Salamov A."/>
            <person name="Andreopoulos B."/>
            <person name="Baker S."/>
            <person name="Barry K."/>
            <person name="Bills G."/>
            <person name="Bluhm B."/>
            <person name="Cannon C."/>
            <person name="Castanera R."/>
            <person name="Culley D."/>
            <person name="Daum C."/>
            <person name="Ezra D."/>
            <person name="Gonzalez J."/>
            <person name="Henrissat B."/>
            <person name="Kuo A."/>
            <person name="Liang C."/>
            <person name="Lipzen A."/>
            <person name="Lutzoni F."/>
            <person name="Magnuson J."/>
            <person name="Mondo S."/>
            <person name="Nolan M."/>
            <person name="Ohm R."/>
            <person name="Pangilinan J."/>
            <person name="Park H.-J."/>
            <person name="Ramirez L."/>
            <person name="Alfaro M."/>
            <person name="Sun H."/>
            <person name="Tritt A."/>
            <person name="Yoshinaga Y."/>
            <person name="Zwiers L.-H."/>
            <person name="Turgeon B."/>
            <person name="Goodwin S."/>
            <person name="Spatafora J."/>
            <person name="Crous P."/>
            <person name="Grigoriev I."/>
        </authorList>
    </citation>
    <scope>NUCLEOTIDE SEQUENCE</scope>
    <source>
        <strain evidence="1">CBS 130266</strain>
    </source>
</reference>
<comment type="caution">
    <text evidence="1">The sequence shown here is derived from an EMBL/GenBank/DDBJ whole genome shotgun (WGS) entry which is preliminary data.</text>
</comment>
<evidence type="ECO:0000313" key="1">
    <source>
        <dbReference type="EMBL" id="KAF2421803.1"/>
    </source>
</evidence>
<keyword evidence="2" id="KW-1185">Reference proteome</keyword>
<sequence>MSQSFSFLAFQQTGTKLEIIGPVDSTYVPLGHYMLFIMSKTNKSGEAGRPAAEAPIIRLKPKQQPPAPKPTPLIRRAAVEQHVRITLNMRNEQFMAEQERAPVIVGLTPVRPYDLDPCWADAYEALRNIKDIAAIRPKPSQEDSGAFVYLKDDIIPDVDVWQKQLKEVDGGSYQIRNIELTLSGVVTSRKVDDDEQLTLAPTSTRPLVVLAPFKADSKLEWDNVAKAAKQVTSEETCAYNNLLKTIAAHPSGLKLELSGRLQQHETGKYSLDVKSYIVRSGSA</sequence>
<dbReference type="AlphaFoldDB" id="A0A9P4TT55"/>
<dbReference type="EMBL" id="MU007096">
    <property type="protein sequence ID" value="KAF2421803.1"/>
    <property type="molecule type" value="Genomic_DNA"/>
</dbReference>
<evidence type="ECO:0000313" key="2">
    <source>
        <dbReference type="Proteomes" id="UP000800235"/>
    </source>
</evidence>
<proteinExistence type="predicted"/>
<dbReference type="Proteomes" id="UP000800235">
    <property type="component" value="Unassembled WGS sequence"/>
</dbReference>
<protein>
    <submittedName>
        <fullName evidence="1">Uncharacterized protein</fullName>
    </submittedName>
</protein>